<dbReference type="Pfam" id="PF21010">
    <property type="entry name" value="HA2_C"/>
    <property type="match status" value="1"/>
</dbReference>
<evidence type="ECO:0000313" key="8">
    <source>
        <dbReference type="EMBL" id="PFG39648.1"/>
    </source>
</evidence>
<evidence type="ECO:0000256" key="5">
    <source>
        <dbReference type="SAM" id="MobiDB-lite"/>
    </source>
</evidence>
<dbReference type="PROSITE" id="PS51194">
    <property type="entry name" value="HELICASE_CTER"/>
    <property type="match status" value="1"/>
</dbReference>
<dbReference type="InterPro" id="IPR011709">
    <property type="entry name" value="DEAD-box_helicase_OB_fold"/>
</dbReference>
<dbReference type="InterPro" id="IPR001650">
    <property type="entry name" value="Helicase_C-like"/>
</dbReference>
<organism evidence="8 9">
    <name type="scientific">Georgenia soli</name>
    <dbReference type="NCBI Taxonomy" id="638953"/>
    <lineage>
        <taxon>Bacteria</taxon>
        <taxon>Bacillati</taxon>
        <taxon>Actinomycetota</taxon>
        <taxon>Actinomycetes</taxon>
        <taxon>Micrococcales</taxon>
        <taxon>Bogoriellaceae</taxon>
        <taxon>Georgenia</taxon>
    </lineage>
</organism>
<dbReference type="GO" id="GO:0004386">
    <property type="term" value="F:helicase activity"/>
    <property type="evidence" value="ECO:0007669"/>
    <property type="project" value="UniProtKB-KW"/>
</dbReference>
<accession>A0A2A9EL64</accession>
<dbReference type="SMART" id="SM00487">
    <property type="entry name" value="DEXDc"/>
    <property type="match status" value="1"/>
</dbReference>
<evidence type="ECO:0000256" key="4">
    <source>
        <dbReference type="ARBA" id="ARBA00022840"/>
    </source>
</evidence>
<dbReference type="SUPFAM" id="SSF52540">
    <property type="entry name" value="P-loop containing nucleoside triphosphate hydrolases"/>
    <property type="match status" value="1"/>
</dbReference>
<dbReference type="GO" id="GO:0016787">
    <property type="term" value="F:hydrolase activity"/>
    <property type="evidence" value="ECO:0007669"/>
    <property type="project" value="UniProtKB-KW"/>
</dbReference>
<dbReference type="SMART" id="SM00847">
    <property type="entry name" value="HA2"/>
    <property type="match status" value="1"/>
</dbReference>
<dbReference type="InterPro" id="IPR014001">
    <property type="entry name" value="Helicase_ATP-bd"/>
</dbReference>
<dbReference type="InterPro" id="IPR007502">
    <property type="entry name" value="Helicase-assoc_dom"/>
</dbReference>
<dbReference type="Pfam" id="PF00270">
    <property type="entry name" value="DEAD"/>
    <property type="match status" value="1"/>
</dbReference>
<dbReference type="Gene3D" id="3.40.50.300">
    <property type="entry name" value="P-loop containing nucleotide triphosphate hydrolases"/>
    <property type="match status" value="2"/>
</dbReference>
<dbReference type="Proteomes" id="UP000222106">
    <property type="component" value="Unassembled WGS sequence"/>
</dbReference>
<reference evidence="8 9" key="1">
    <citation type="submission" date="2017-10" db="EMBL/GenBank/DDBJ databases">
        <title>Sequencing the genomes of 1000 actinobacteria strains.</title>
        <authorList>
            <person name="Klenk H.-P."/>
        </authorList>
    </citation>
    <scope>NUCLEOTIDE SEQUENCE [LARGE SCALE GENOMIC DNA]</scope>
    <source>
        <strain evidence="8 9">DSM 21838</strain>
    </source>
</reference>
<dbReference type="PROSITE" id="PS51192">
    <property type="entry name" value="HELICASE_ATP_BIND_1"/>
    <property type="match status" value="1"/>
</dbReference>
<evidence type="ECO:0000259" key="7">
    <source>
        <dbReference type="PROSITE" id="PS51194"/>
    </source>
</evidence>
<dbReference type="PANTHER" id="PTHR18934">
    <property type="entry name" value="ATP-DEPENDENT RNA HELICASE"/>
    <property type="match status" value="1"/>
</dbReference>
<evidence type="ECO:0000256" key="3">
    <source>
        <dbReference type="ARBA" id="ARBA00022806"/>
    </source>
</evidence>
<feature type="region of interest" description="Disordered" evidence="5">
    <location>
        <begin position="1196"/>
        <end position="1216"/>
    </location>
</feature>
<dbReference type="GO" id="GO:0003723">
    <property type="term" value="F:RNA binding"/>
    <property type="evidence" value="ECO:0007669"/>
    <property type="project" value="TreeGrafter"/>
</dbReference>
<feature type="region of interest" description="Disordered" evidence="5">
    <location>
        <begin position="1"/>
        <end position="112"/>
    </location>
</feature>
<feature type="compositionally biased region" description="Basic and acidic residues" evidence="5">
    <location>
        <begin position="71"/>
        <end position="99"/>
    </location>
</feature>
<comment type="caution">
    <text evidence="8">The sequence shown here is derived from an EMBL/GenBank/DDBJ whole genome shotgun (WGS) entry which is preliminary data.</text>
</comment>
<dbReference type="RefSeq" id="WP_245862379.1">
    <property type="nucleotide sequence ID" value="NZ_PDJI01000004.1"/>
</dbReference>
<dbReference type="FunFam" id="1.20.120.1080:FF:000005">
    <property type="entry name" value="ATP-dependent helicase HrpA"/>
    <property type="match status" value="1"/>
</dbReference>
<gene>
    <name evidence="8" type="ORF">ATJ97_2159</name>
</gene>
<evidence type="ECO:0000259" key="6">
    <source>
        <dbReference type="PROSITE" id="PS51192"/>
    </source>
</evidence>
<evidence type="ECO:0000256" key="2">
    <source>
        <dbReference type="ARBA" id="ARBA00022801"/>
    </source>
</evidence>
<keyword evidence="1" id="KW-0547">Nucleotide-binding</keyword>
<dbReference type="SMART" id="SM00382">
    <property type="entry name" value="AAA"/>
    <property type="match status" value="1"/>
</dbReference>
<dbReference type="InterPro" id="IPR024590">
    <property type="entry name" value="HrpA_C"/>
</dbReference>
<keyword evidence="4" id="KW-0067">ATP-binding</keyword>
<name>A0A2A9EL64_9MICO</name>
<dbReference type="Pfam" id="PF04408">
    <property type="entry name" value="WHD_HA2"/>
    <property type="match status" value="1"/>
</dbReference>
<dbReference type="Pfam" id="PF11898">
    <property type="entry name" value="DUF3418"/>
    <property type="match status" value="1"/>
</dbReference>
<sequence length="1543" mass="169112">MSTNRDESTAAQAASSPLPTGDAPGDDRRRTDERSDDGTRGDGARGDGARRRPRRRGGRGRPAPERGQQPDGERGRPPQRDSGDGSPDRRDDNRDTDRPRGRRRGGFRPYTEEQLATRRAALPKITYPEQLPVSARREEIAEAIRDHQVVIVAGETGSGKTTQIPKICLELGRGITGTIGHTQPRRIAARTVAERIAEELGVELGGAVGYQVRFTDQVSATTLVKLMTDGILLAEIQQDPLLRRYDTIIVDEAHERSLNIDFLLGYLAQLLPRRPDLKLIITSATIDSERFAAHFGVREGDRPDGELVRPAPVVEVSGRTYPVELRYRPLVPDADEESDDSPDSGDDENAQSARSAPRTGSKGVVGGRAGGPREEPIDQVTGITMAADELMAEGPGDILVFLSGEREIRDTHVALAEHLGPRYLAPGTAKGSGLRPDAVEIVPLYARLSSAEQHRVFEHHTTRRIVLATNVAETSLTVPGIRYVIDPGTARISRYSSRTKVQRLPIEPISQASANQRSGRCGRVADGIAIRLYSESDFASRPEFTEPEILRTSLASVILQMAALGLGDVAKFPFVDPPDTRAVRDGVQLLHEIGALDPAATDPRKRLTDVGRQLAQLPIDPRLGRMLLEAQKNGCAAEVMVIVAALSVQDVRERPAEHQQAADEKHRRFTDPTSDFLAYLNLWRYLRTQQRDLSGSAFRRLCRSEFLNYLRVREWQDVVAQLRQLAKPLGLTLKPIALPHEGEIAATAEKTQDGRPDTARAVVAVGRSSDAVSADALHQSLLVGLLSNLGSYDERRREYAGARGTRFVIWPGSGLVKKTPAWVMAAELVETSRLFARTVARIQPEWVEPLAGHLVKRSYSEPYWSTKQGAAMVKEKVLLYGMTLVADRNVLLGRLGDLPMGDVTARELAREMFIRHALVGGEWRTHHKFYARNRELLAEAGEFENRARRRGLVLDEDGLFDFYDERIPDHVVSARHFDSWWKKASREDPELLTFTLDLLVPDAGAVSATDFPDTWRQGDLTLPLTYQFEPGSYSDGVTVHVPVEVLGRLRPDGFDWMVPGLALELATATIRALPKKIRVQLVPAPDVAAQVVQLLPDWASVAPAAPGAPSYHEAFATAVRTLRDVEIPEDAWDDEKLPDHLRMTFRVLSERGAVLSEGKNLVALQRELAPQTQRAVSSAVRGAVRIALEEAQARSGRAAGPVTGAAGGSGAPAGPAGAVAEPGNGRAFGAGPTAMLPEQENLTTWPDVPGGKIPRQVESTGAHGLVVRGYPALVEERPARGAKTGPTVALRVLADAAAQVRAHRIGLRRLVLIETAMNAQRVTTRWTGKEALTLAASPYPSTEALVADVQLAAVGALVDEWTASQGGRQVRDAAAYGELVAHVRTHLEERVHQLIRQVVATLDAHRELEATIKGATSMFLLNTLTEVRDQVAKLVRPGFISATPPERLVHLPRYLRAAQRRIERAQQNVHQDANLAWTIGELEDAYESAVDASERLAPDPARDATLEEVRWLIEELRVSFFAQQLGTPVKVSEKRIRKALAQV</sequence>
<dbReference type="EMBL" id="PDJI01000004">
    <property type="protein sequence ID" value="PFG39648.1"/>
    <property type="molecule type" value="Genomic_DNA"/>
</dbReference>
<feature type="domain" description="Helicase C-terminal" evidence="7">
    <location>
        <begin position="386"/>
        <end position="565"/>
    </location>
</feature>
<protein>
    <submittedName>
        <fullName evidence="8">ATP-dependent helicase HrpA</fullName>
    </submittedName>
</protein>
<dbReference type="GO" id="GO:0005524">
    <property type="term" value="F:ATP binding"/>
    <property type="evidence" value="ECO:0007669"/>
    <property type="project" value="UniProtKB-KW"/>
</dbReference>
<dbReference type="InterPro" id="IPR003593">
    <property type="entry name" value="AAA+_ATPase"/>
</dbReference>
<dbReference type="PANTHER" id="PTHR18934:SF99">
    <property type="entry name" value="ATP-DEPENDENT RNA HELICASE DHX37-RELATED"/>
    <property type="match status" value="1"/>
</dbReference>
<keyword evidence="3 8" id="KW-0347">Helicase</keyword>
<feature type="region of interest" description="Disordered" evidence="5">
    <location>
        <begin position="327"/>
        <end position="378"/>
    </location>
</feature>
<feature type="domain" description="Helicase ATP-binding" evidence="6">
    <location>
        <begin position="141"/>
        <end position="304"/>
    </location>
</feature>
<dbReference type="Pfam" id="PF00271">
    <property type="entry name" value="Helicase_C"/>
    <property type="match status" value="1"/>
</dbReference>
<dbReference type="Gene3D" id="1.20.120.1080">
    <property type="match status" value="1"/>
</dbReference>
<dbReference type="InterPro" id="IPR048333">
    <property type="entry name" value="HA2_WH"/>
</dbReference>
<feature type="compositionally biased region" description="Polar residues" evidence="5">
    <location>
        <begin position="9"/>
        <end position="18"/>
    </location>
</feature>
<dbReference type="Pfam" id="PF07717">
    <property type="entry name" value="OB_NTP_bind"/>
    <property type="match status" value="1"/>
</dbReference>
<evidence type="ECO:0000313" key="9">
    <source>
        <dbReference type="Proteomes" id="UP000222106"/>
    </source>
</evidence>
<dbReference type="FunFam" id="3.40.50.300:FF:000575">
    <property type="entry name" value="ATP-dependent helicase hrpA"/>
    <property type="match status" value="1"/>
</dbReference>
<dbReference type="SMART" id="SM00490">
    <property type="entry name" value="HELICc"/>
    <property type="match status" value="1"/>
</dbReference>
<keyword evidence="9" id="KW-1185">Reference proteome</keyword>
<feature type="compositionally biased region" description="Basic and acidic residues" evidence="5">
    <location>
        <begin position="25"/>
        <end position="50"/>
    </location>
</feature>
<dbReference type="CDD" id="cd18791">
    <property type="entry name" value="SF2_C_RHA"/>
    <property type="match status" value="1"/>
</dbReference>
<dbReference type="InterPro" id="IPR011545">
    <property type="entry name" value="DEAD/DEAH_box_helicase_dom"/>
</dbReference>
<keyword evidence="2" id="KW-0378">Hydrolase</keyword>
<feature type="compositionally biased region" description="Acidic residues" evidence="5">
    <location>
        <begin position="333"/>
        <end position="349"/>
    </location>
</feature>
<proteinExistence type="predicted"/>
<evidence type="ECO:0000256" key="1">
    <source>
        <dbReference type="ARBA" id="ARBA00022741"/>
    </source>
</evidence>
<dbReference type="InterPro" id="IPR027417">
    <property type="entry name" value="P-loop_NTPase"/>
</dbReference>